<accession>A0A8T3BPJ9</accession>
<dbReference type="Proteomes" id="UP000829196">
    <property type="component" value="Unassembled WGS sequence"/>
</dbReference>
<gene>
    <name evidence="2" type="ORF">KFK09_009000</name>
</gene>
<dbReference type="SMR" id="A0A8T3BPJ9"/>
<organism evidence="2 3">
    <name type="scientific">Dendrobium nobile</name>
    <name type="common">Orchid</name>
    <dbReference type="NCBI Taxonomy" id="94219"/>
    <lineage>
        <taxon>Eukaryota</taxon>
        <taxon>Viridiplantae</taxon>
        <taxon>Streptophyta</taxon>
        <taxon>Embryophyta</taxon>
        <taxon>Tracheophyta</taxon>
        <taxon>Spermatophyta</taxon>
        <taxon>Magnoliopsida</taxon>
        <taxon>Liliopsida</taxon>
        <taxon>Asparagales</taxon>
        <taxon>Orchidaceae</taxon>
        <taxon>Epidendroideae</taxon>
        <taxon>Malaxideae</taxon>
        <taxon>Dendrobiinae</taxon>
        <taxon>Dendrobium</taxon>
    </lineage>
</organism>
<dbReference type="EMBL" id="JAGYWB010000007">
    <property type="protein sequence ID" value="KAI0516328.1"/>
    <property type="molecule type" value="Genomic_DNA"/>
</dbReference>
<name>A0A8T3BPJ9_DENNO</name>
<keyword evidence="3" id="KW-1185">Reference proteome</keyword>
<evidence type="ECO:0000313" key="3">
    <source>
        <dbReference type="Proteomes" id="UP000829196"/>
    </source>
</evidence>
<dbReference type="AlphaFoldDB" id="A0A8T3BPJ9"/>
<evidence type="ECO:0000256" key="1">
    <source>
        <dbReference type="SAM" id="MobiDB-lite"/>
    </source>
</evidence>
<sequence length="113" mass="12919">MHSQWTWKGSHQDEEIEDLLQELARLKLRLLKIDRRENLRFLGRDCNGVRGKYAATTASRSPVPTKSVRTDDDDESIADDQISSTPPSIESNFEEFEDSLPKSLSLPIYDDPV</sequence>
<comment type="caution">
    <text evidence="2">The sequence shown here is derived from an EMBL/GenBank/DDBJ whole genome shotgun (WGS) entry which is preliminary data.</text>
</comment>
<feature type="region of interest" description="Disordered" evidence="1">
    <location>
        <begin position="53"/>
        <end position="113"/>
    </location>
</feature>
<evidence type="ECO:0000313" key="2">
    <source>
        <dbReference type="EMBL" id="KAI0516328.1"/>
    </source>
</evidence>
<protein>
    <submittedName>
        <fullName evidence="2">Uncharacterized protein</fullName>
    </submittedName>
</protein>
<reference evidence="2" key="1">
    <citation type="journal article" date="2022" name="Front. Genet.">
        <title>Chromosome-Scale Assembly of the Dendrobium nobile Genome Provides Insights Into the Molecular Mechanism of the Biosynthesis of the Medicinal Active Ingredient of Dendrobium.</title>
        <authorList>
            <person name="Xu Q."/>
            <person name="Niu S.-C."/>
            <person name="Li K.-L."/>
            <person name="Zheng P.-J."/>
            <person name="Zhang X.-J."/>
            <person name="Jia Y."/>
            <person name="Liu Y."/>
            <person name="Niu Y.-X."/>
            <person name="Yu L.-H."/>
            <person name="Chen D.-F."/>
            <person name="Zhang G.-Q."/>
        </authorList>
    </citation>
    <scope>NUCLEOTIDE SEQUENCE</scope>
    <source>
        <tissue evidence="2">Leaf</tissue>
    </source>
</reference>
<proteinExistence type="predicted"/>